<organism evidence="2 3">
    <name type="scientific">Delphinapterus leucas</name>
    <name type="common">Beluga whale</name>
    <dbReference type="NCBI Taxonomy" id="9749"/>
    <lineage>
        <taxon>Eukaryota</taxon>
        <taxon>Metazoa</taxon>
        <taxon>Chordata</taxon>
        <taxon>Craniata</taxon>
        <taxon>Vertebrata</taxon>
        <taxon>Euteleostomi</taxon>
        <taxon>Mammalia</taxon>
        <taxon>Eutheria</taxon>
        <taxon>Laurasiatheria</taxon>
        <taxon>Artiodactyla</taxon>
        <taxon>Whippomorpha</taxon>
        <taxon>Cetacea</taxon>
        <taxon>Odontoceti</taxon>
        <taxon>Monodontidae</taxon>
        <taxon>Delphinapterus</taxon>
    </lineage>
</organism>
<dbReference type="Proteomes" id="UP000248483">
    <property type="component" value="Unplaced"/>
</dbReference>
<feature type="transmembrane region" description="Helical" evidence="1">
    <location>
        <begin position="51"/>
        <end position="73"/>
    </location>
</feature>
<accession>A0A2Y9LS83</accession>
<keyword evidence="2" id="KW-1185">Reference proteome</keyword>
<dbReference type="RefSeq" id="XP_022412569.1">
    <property type="nucleotide sequence ID" value="XM_022556861.1"/>
</dbReference>
<evidence type="ECO:0000313" key="3">
    <source>
        <dbReference type="RefSeq" id="XP_022412569.1"/>
    </source>
</evidence>
<keyword evidence="1" id="KW-1133">Transmembrane helix</keyword>
<keyword evidence="1" id="KW-0472">Membrane</keyword>
<evidence type="ECO:0000313" key="2">
    <source>
        <dbReference type="Proteomes" id="UP000248483"/>
    </source>
</evidence>
<keyword evidence="1" id="KW-0812">Transmembrane</keyword>
<protein>
    <submittedName>
        <fullName evidence="3">Uncharacterized protein LOC111165846 isoform X2</fullName>
    </submittedName>
</protein>
<dbReference type="GeneID" id="111165846"/>
<sequence>MCPCIKLSIELGNFNICVILSALTAVYHRAAVAPPAAGVRETRADSFLPKVVFLLIHSLCNPFLKRFLGYIYGNKRRNSNLIMDFEERLLNTQRKR</sequence>
<name>A0A2Y9LS83_DELLE</name>
<evidence type="ECO:0000256" key="1">
    <source>
        <dbReference type="SAM" id="Phobius"/>
    </source>
</evidence>
<feature type="transmembrane region" description="Helical" evidence="1">
    <location>
        <begin position="12"/>
        <end position="31"/>
    </location>
</feature>
<reference evidence="3" key="1">
    <citation type="submission" date="2025-08" db="UniProtKB">
        <authorList>
            <consortium name="RefSeq"/>
        </authorList>
    </citation>
    <scope>IDENTIFICATION</scope>
    <source>
        <tissue evidence="3">Blood</tissue>
    </source>
</reference>
<proteinExistence type="predicted"/>
<dbReference type="AlphaFoldDB" id="A0A2Y9LS83"/>
<gene>
    <name evidence="3" type="primary">LOC111165846</name>
</gene>